<keyword evidence="3" id="KW-1185">Reference proteome</keyword>
<dbReference type="RefSeq" id="WP_308487606.1">
    <property type="nucleotide sequence ID" value="NZ_JAVFCB010000001.1"/>
</dbReference>
<name>A0ABU0XCJ5_9MICO</name>
<evidence type="ECO:0000256" key="1">
    <source>
        <dbReference type="SAM" id="MobiDB-lite"/>
    </source>
</evidence>
<organism evidence="2 3">
    <name type="scientific">Microbacterium capsulatum</name>
    <dbReference type="NCBI Taxonomy" id="3041921"/>
    <lineage>
        <taxon>Bacteria</taxon>
        <taxon>Bacillati</taxon>
        <taxon>Actinomycetota</taxon>
        <taxon>Actinomycetes</taxon>
        <taxon>Micrococcales</taxon>
        <taxon>Microbacteriaceae</taxon>
        <taxon>Microbacterium</taxon>
    </lineage>
</organism>
<feature type="region of interest" description="Disordered" evidence="1">
    <location>
        <begin position="40"/>
        <end position="59"/>
    </location>
</feature>
<evidence type="ECO:0000313" key="3">
    <source>
        <dbReference type="Proteomes" id="UP001230289"/>
    </source>
</evidence>
<feature type="compositionally biased region" description="Pro residues" evidence="1">
    <location>
        <begin position="49"/>
        <end position="59"/>
    </location>
</feature>
<comment type="caution">
    <text evidence="2">The sequence shown here is derived from an EMBL/GenBank/DDBJ whole genome shotgun (WGS) entry which is preliminary data.</text>
</comment>
<gene>
    <name evidence="2" type="ORF">RBR11_01975</name>
</gene>
<proteinExistence type="predicted"/>
<accession>A0ABU0XCJ5</accession>
<sequence>MSTVDPALGAAGDGSDWAGAVARHWHPYVPSPETKARMDALERRGGKPVPIPSSPPLGG</sequence>
<protein>
    <submittedName>
        <fullName evidence="2">Uncharacterized protein</fullName>
    </submittedName>
</protein>
<dbReference type="Proteomes" id="UP001230289">
    <property type="component" value="Unassembled WGS sequence"/>
</dbReference>
<dbReference type="EMBL" id="JAVFCB010000001">
    <property type="protein sequence ID" value="MDQ4212677.1"/>
    <property type="molecule type" value="Genomic_DNA"/>
</dbReference>
<evidence type="ECO:0000313" key="2">
    <source>
        <dbReference type="EMBL" id="MDQ4212677.1"/>
    </source>
</evidence>
<reference evidence="2 3" key="1">
    <citation type="submission" date="2023-08" db="EMBL/GenBank/DDBJ databases">
        <title>Microbacterium sp. nov., isolated from a waste landfill.</title>
        <authorList>
            <person name="Wen W."/>
        </authorList>
    </citation>
    <scope>NUCLEOTIDE SEQUENCE [LARGE SCALE GENOMIC DNA]</scope>
    <source>
        <strain evidence="2 3">ASV81</strain>
    </source>
</reference>